<evidence type="ECO:0000313" key="1">
    <source>
        <dbReference type="EMBL" id="QJA55894.1"/>
    </source>
</evidence>
<proteinExistence type="predicted"/>
<organism evidence="1">
    <name type="scientific">viral metagenome</name>
    <dbReference type="NCBI Taxonomy" id="1070528"/>
    <lineage>
        <taxon>unclassified sequences</taxon>
        <taxon>metagenomes</taxon>
        <taxon>organismal metagenomes</taxon>
    </lineage>
</organism>
<sequence length="56" mass="6001">MSPLQKGWSQGAISANIAEMVRAGHKRNEAVAAAYSAAKRAFKKRSPGKPLPSHLK</sequence>
<accession>A0A6M3IER4</accession>
<name>A0A6M3IER4_9ZZZZ</name>
<reference evidence="1" key="1">
    <citation type="submission" date="2020-03" db="EMBL/GenBank/DDBJ databases">
        <title>The deep terrestrial virosphere.</title>
        <authorList>
            <person name="Holmfeldt K."/>
            <person name="Nilsson E."/>
            <person name="Simone D."/>
            <person name="Lopez-Fernandez M."/>
            <person name="Wu X."/>
            <person name="de Brujin I."/>
            <person name="Lundin D."/>
            <person name="Andersson A."/>
            <person name="Bertilsson S."/>
            <person name="Dopson M."/>
        </authorList>
    </citation>
    <scope>NUCLEOTIDE SEQUENCE</scope>
    <source>
        <strain evidence="1">MM415B01970</strain>
    </source>
</reference>
<protein>
    <submittedName>
        <fullName evidence="1">Uncharacterized protein</fullName>
    </submittedName>
</protein>
<dbReference type="EMBL" id="MT141188">
    <property type="protein sequence ID" value="QJA55894.1"/>
    <property type="molecule type" value="Genomic_DNA"/>
</dbReference>
<gene>
    <name evidence="1" type="ORF">MM415B01970_0008</name>
</gene>
<dbReference type="AlphaFoldDB" id="A0A6M3IER4"/>